<name>A0ABV8EVW8_9ACTN</name>
<protein>
    <recommendedName>
        <fullName evidence="1">Heme chaperone HemW</fullName>
    </recommendedName>
</protein>
<dbReference type="CDD" id="cd01335">
    <property type="entry name" value="Radical_SAM"/>
    <property type="match status" value="1"/>
</dbReference>
<dbReference type="Gene3D" id="3.20.20.70">
    <property type="entry name" value="Aldolase class I"/>
    <property type="match status" value="1"/>
</dbReference>
<evidence type="ECO:0000256" key="3">
    <source>
        <dbReference type="ARBA" id="ARBA00022723"/>
    </source>
</evidence>
<dbReference type="SUPFAM" id="SSF102114">
    <property type="entry name" value="Radical SAM enzymes"/>
    <property type="match status" value="1"/>
</dbReference>
<reference evidence="8" key="1">
    <citation type="journal article" date="2019" name="Int. J. Syst. Evol. Microbiol.">
        <title>The Global Catalogue of Microorganisms (GCM) 10K type strain sequencing project: providing services to taxonomists for standard genome sequencing and annotation.</title>
        <authorList>
            <consortium name="The Broad Institute Genomics Platform"/>
            <consortium name="The Broad Institute Genome Sequencing Center for Infectious Disease"/>
            <person name="Wu L."/>
            <person name="Ma J."/>
        </authorList>
    </citation>
    <scope>NUCLEOTIDE SEQUENCE [LARGE SCALE GENOMIC DNA]</scope>
    <source>
        <strain evidence="8">TBRC 7912</strain>
    </source>
</reference>
<comment type="caution">
    <text evidence="7">The sequence shown here is derived from an EMBL/GenBank/DDBJ whole genome shotgun (WGS) entry which is preliminary data.</text>
</comment>
<keyword evidence="8" id="KW-1185">Reference proteome</keyword>
<dbReference type="RefSeq" id="WP_386188589.1">
    <property type="nucleotide sequence ID" value="NZ_JBHSBC010000004.1"/>
</dbReference>
<dbReference type="InterPro" id="IPR034505">
    <property type="entry name" value="Coproporphyrinogen-III_oxidase"/>
</dbReference>
<evidence type="ECO:0000313" key="7">
    <source>
        <dbReference type="EMBL" id="MFC3979744.1"/>
    </source>
</evidence>
<evidence type="ECO:0000256" key="2">
    <source>
        <dbReference type="ARBA" id="ARBA00022691"/>
    </source>
</evidence>
<dbReference type="SMART" id="SM00729">
    <property type="entry name" value="Elp3"/>
    <property type="match status" value="1"/>
</dbReference>
<feature type="domain" description="Radical SAM core" evidence="6">
    <location>
        <begin position="48"/>
        <end position="293"/>
    </location>
</feature>
<dbReference type="PANTHER" id="PTHR13932">
    <property type="entry name" value="COPROPORPHYRINIGEN III OXIDASE"/>
    <property type="match status" value="1"/>
</dbReference>
<dbReference type="EMBL" id="JBHSBC010000004">
    <property type="protein sequence ID" value="MFC3979744.1"/>
    <property type="molecule type" value="Genomic_DNA"/>
</dbReference>
<proteinExistence type="predicted"/>
<gene>
    <name evidence="7" type="ORF">ACFOYY_06420</name>
</gene>
<evidence type="ECO:0000256" key="1">
    <source>
        <dbReference type="ARBA" id="ARBA00017228"/>
    </source>
</evidence>
<sequence>MSTKSELQRSIDGGAIPPFVYCYPVRSSYRPLDPGRAVEAIWEEDLSHSPTRELNLYLHVPFCRYKCGFCNLYTVISEDADVYDAYTEALCADIRRHASVIRDRRLRTVYIGGGTPSLLHRRNFDQIFDTLTEVYPNWRSTTEEVAVEATPDSIVDRPDTLRHLIARGLTRVNMGIQSLRPQEIREAGRGQANERTVRKAIEIVKTTDLANLSTDLIMGFAGQDDQSWRESVDELVSLAPETISTYFLTIRPDAWFSKTGRYRYMRNGALYDRYDYAQEKLLSAGYVQESNVRYKKPGRGGYVQKVLQFHGVPVLGLGAGARTYTNTVDYIVGGSANPTLAEVGDYIKGATTGSLAPRAGFVYDDVERIRKRLALDLFDLNLHDLDRYGYREHAHLFEPVLLAAEELGLLTRLPGDRVQLTRTGFKYRDIISWMFYSPEVVRLDEEFYRELHNQNSRATRLLGNPSFISGLSAAV</sequence>
<organism evidence="7 8">
    <name type="scientific">Streptosporangium jomthongense</name>
    <dbReference type="NCBI Taxonomy" id="1193683"/>
    <lineage>
        <taxon>Bacteria</taxon>
        <taxon>Bacillati</taxon>
        <taxon>Actinomycetota</taxon>
        <taxon>Actinomycetes</taxon>
        <taxon>Streptosporangiales</taxon>
        <taxon>Streptosporangiaceae</taxon>
        <taxon>Streptosporangium</taxon>
    </lineage>
</organism>
<evidence type="ECO:0000313" key="8">
    <source>
        <dbReference type="Proteomes" id="UP001595698"/>
    </source>
</evidence>
<evidence type="ECO:0000256" key="4">
    <source>
        <dbReference type="ARBA" id="ARBA00023004"/>
    </source>
</evidence>
<dbReference type="InterPro" id="IPR013785">
    <property type="entry name" value="Aldolase_TIM"/>
</dbReference>
<evidence type="ECO:0000259" key="6">
    <source>
        <dbReference type="PROSITE" id="PS51918"/>
    </source>
</evidence>
<accession>A0ABV8EVW8</accession>
<dbReference type="SFLD" id="SFLDG01065">
    <property type="entry name" value="anaerobic_coproporphyrinogen-I"/>
    <property type="match status" value="1"/>
</dbReference>
<keyword evidence="4" id="KW-0408">Iron</keyword>
<dbReference type="InterPro" id="IPR006638">
    <property type="entry name" value="Elp3/MiaA/NifB-like_rSAM"/>
</dbReference>
<keyword evidence="2" id="KW-0949">S-adenosyl-L-methionine</keyword>
<keyword evidence="3" id="KW-0479">Metal-binding</keyword>
<dbReference type="Pfam" id="PF04055">
    <property type="entry name" value="Radical_SAM"/>
    <property type="match status" value="1"/>
</dbReference>
<dbReference type="SFLD" id="SFLDS00029">
    <property type="entry name" value="Radical_SAM"/>
    <property type="match status" value="1"/>
</dbReference>
<keyword evidence="5" id="KW-0411">Iron-sulfur</keyword>
<dbReference type="InterPro" id="IPR058240">
    <property type="entry name" value="rSAM_sf"/>
</dbReference>
<dbReference type="PANTHER" id="PTHR13932:SF5">
    <property type="entry name" value="RADICAL S-ADENOSYL METHIONINE DOMAIN-CONTAINING PROTEIN 1, MITOCHONDRIAL"/>
    <property type="match status" value="1"/>
</dbReference>
<dbReference type="PROSITE" id="PS51918">
    <property type="entry name" value="RADICAL_SAM"/>
    <property type="match status" value="1"/>
</dbReference>
<dbReference type="Proteomes" id="UP001595698">
    <property type="component" value="Unassembled WGS sequence"/>
</dbReference>
<dbReference type="InterPro" id="IPR007197">
    <property type="entry name" value="rSAM"/>
</dbReference>
<evidence type="ECO:0000256" key="5">
    <source>
        <dbReference type="ARBA" id="ARBA00023014"/>
    </source>
</evidence>